<feature type="transmembrane region" description="Helical" evidence="1">
    <location>
        <begin position="135"/>
        <end position="157"/>
    </location>
</feature>
<sequence length="315" mass="35286">MNPPDLVTSNGALLVGLVASAILFGITNLQVFIYFNTYRNDLLMHKLTVGLLWFLDAFHLALSTHAVFWYLVANFGVLPFDLGVVCLYVLRLWKVTTSPRTRRAVCLVIASVLCSYALMYFVFNKINTVRQGHQYAWIIYSSYATSTAVDIAIVLAFCWTMWGHRTGHTRSNSIIQRLIVYVVGSGALTSLYCIVCLATLAALPQNFISYGLGFSLNKIYVNSFLVVLNSRNSFKREVADEDVPAQTSHQHRIIDLVHPAGGGRFARDRLTNDTHSTPDPVKEIERAASMHALKSFGQTKSIEVMIEHEAFTRVE</sequence>
<dbReference type="OrthoDB" id="2798516at2759"/>
<dbReference type="InParanoid" id="A0A165NML2"/>
<dbReference type="PANTHER" id="PTHR40465:SF1">
    <property type="entry name" value="DUF6534 DOMAIN-CONTAINING PROTEIN"/>
    <property type="match status" value="1"/>
</dbReference>
<dbReference type="InterPro" id="IPR045339">
    <property type="entry name" value="DUF6534"/>
</dbReference>
<feature type="transmembrane region" description="Helical" evidence="1">
    <location>
        <begin position="104"/>
        <end position="123"/>
    </location>
</feature>
<dbReference type="PANTHER" id="PTHR40465">
    <property type="entry name" value="CHROMOSOME 1, WHOLE GENOME SHOTGUN SEQUENCE"/>
    <property type="match status" value="1"/>
</dbReference>
<dbReference type="EMBL" id="KV425631">
    <property type="protein sequence ID" value="KZT19851.1"/>
    <property type="molecule type" value="Genomic_DNA"/>
</dbReference>
<dbReference type="STRING" id="1314782.A0A165NML2"/>
<keyword evidence="1" id="KW-0812">Transmembrane</keyword>
<feature type="transmembrane region" description="Helical" evidence="1">
    <location>
        <begin position="68"/>
        <end position="92"/>
    </location>
</feature>
<reference evidence="3 4" key="1">
    <citation type="journal article" date="2016" name="Mol. Biol. Evol.">
        <title>Comparative Genomics of Early-Diverging Mushroom-Forming Fungi Provides Insights into the Origins of Lignocellulose Decay Capabilities.</title>
        <authorList>
            <person name="Nagy L.G."/>
            <person name="Riley R."/>
            <person name="Tritt A."/>
            <person name="Adam C."/>
            <person name="Daum C."/>
            <person name="Floudas D."/>
            <person name="Sun H."/>
            <person name="Yadav J.S."/>
            <person name="Pangilinan J."/>
            <person name="Larsson K.H."/>
            <person name="Matsuura K."/>
            <person name="Barry K."/>
            <person name="Labutti K."/>
            <person name="Kuo R."/>
            <person name="Ohm R.A."/>
            <person name="Bhattacharya S.S."/>
            <person name="Shirouzu T."/>
            <person name="Yoshinaga Y."/>
            <person name="Martin F.M."/>
            <person name="Grigoriev I.V."/>
            <person name="Hibbett D.S."/>
        </authorList>
    </citation>
    <scope>NUCLEOTIDE SEQUENCE [LARGE SCALE GENOMIC DNA]</scope>
    <source>
        <strain evidence="3 4">HHB14362 ss-1</strain>
    </source>
</reference>
<feature type="transmembrane region" description="Helical" evidence="1">
    <location>
        <begin position="12"/>
        <end position="35"/>
    </location>
</feature>
<evidence type="ECO:0000256" key="1">
    <source>
        <dbReference type="SAM" id="Phobius"/>
    </source>
</evidence>
<evidence type="ECO:0000313" key="4">
    <source>
        <dbReference type="Proteomes" id="UP000076761"/>
    </source>
</evidence>
<feature type="transmembrane region" description="Helical" evidence="1">
    <location>
        <begin position="178"/>
        <end position="201"/>
    </location>
</feature>
<dbReference type="AlphaFoldDB" id="A0A165NML2"/>
<organism evidence="3 4">
    <name type="scientific">Neolentinus lepideus HHB14362 ss-1</name>
    <dbReference type="NCBI Taxonomy" id="1314782"/>
    <lineage>
        <taxon>Eukaryota</taxon>
        <taxon>Fungi</taxon>
        <taxon>Dikarya</taxon>
        <taxon>Basidiomycota</taxon>
        <taxon>Agaricomycotina</taxon>
        <taxon>Agaricomycetes</taxon>
        <taxon>Gloeophyllales</taxon>
        <taxon>Gloeophyllaceae</taxon>
        <taxon>Neolentinus</taxon>
    </lineage>
</organism>
<dbReference type="Proteomes" id="UP000076761">
    <property type="component" value="Unassembled WGS sequence"/>
</dbReference>
<dbReference type="Pfam" id="PF20152">
    <property type="entry name" value="DUF6534"/>
    <property type="match status" value="1"/>
</dbReference>
<evidence type="ECO:0000313" key="3">
    <source>
        <dbReference type="EMBL" id="KZT19851.1"/>
    </source>
</evidence>
<protein>
    <recommendedName>
        <fullName evidence="2">DUF6534 domain-containing protein</fullName>
    </recommendedName>
</protein>
<accession>A0A165NML2</accession>
<feature type="transmembrane region" description="Helical" evidence="1">
    <location>
        <begin position="207"/>
        <end position="228"/>
    </location>
</feature>
<name>A0A165NML2_9AGAM</name>
<keyword evidence="4" id="KW-1185">Reference proteome</keyword>
<gene>
    <name evidence="3" type="ORF">NEOLEDRAFT_924592</name>
</gene>
<keyword evidence="1" id="KW-1133">Transmembrane helix</keyword>
<feature type="domain" description="DUF6534" evidence="2">
    <location>
        <begin position="146"/>
        <end position="233"/>
    </location>
</feature>
<proteinExistence type="predicted"/>
<evidence type="ECO:0000259" key="2">
    <source>
        <dbReference type="Pfam" id="PF20152"/>
    </source>
</evidence>
<keyword evidence="1" id="KW-0472">Membrane</keyword>